<organism evidence="1 2">
    <name type="scientific">Paenibacillus odorifer</name>
    <dbReference type="NCBI Taxonomy" id="189426"/>
    <lineage>
        <taxon>Bacteria</taxon>
        <taxon>Bacillati</taxon>
        <taxon>Bacillota</taxon>
        <taxon>Bacilli</taxon>
        <taxon>Bacillales</taxon>
        <taxon>Paenibacillaceae</taxon>
        <taxon>Paenibacillus</taxon>
    </lineage>
</organism>
<sequence length="68" mass="7946">MIAMVYMTANKLRLPTLFDVEDDFEWNELLKRIGHSLNPVIILDIDYFDAEDFNCLPNNKEVTKELLG</sequence>
<dbReference type="AlphaFoldDB" id="A0A1R0XDT6"/>
<name>A0A1R0XDT6_9BACL</name>
<gene>
    <name evidence="1" type="ORF">BJP51_12650</name>
</gene>
<comment type="caution">
    <text evidence="1">The sequence shown here is derived from an EMBL/GenBank/DDBJ whole genome shotgun (WGS) entry which is preliminary data.</text>
</comment>
<proteinExistence type="predicted"/>
<evidence type="ECO:0000313" key="1">
    <source>
        <dbReference type="EMBL" id="OMD33206.1"/>
    </source>
</evidence>
<protein>
    <submittedName>
        <fullName evidence="1">Uncharacterized protein</fullName>
    </submittedName>
</protein>
<dbReference type="EMBL" id="MKQP01000014">
    <property type="protein sequence ID" value="OMD33206.1"/>
    <property type="molecule type" value="Genomic_DNA"/>
</dbReference>
<accession>A0A1R0XDT6</accession>
<evidence type="ECO:0000313" key="2">
    <source>
        <dbReference type="Proteomes" id="UP000187465"/>
    </source>
</evidence>
<dbReference type="Proteomes" id="UP000187465">
    <property type="component" value="Unassembled WGS sequence"/>
</dbReference>
<reference evidence="1 2" key="1">
    <citation type="submission" date="2016-10" db="EMBL/GenBank/DDBJ databases">
        <title>Paenibacillus species isolates.</title>
        <authorList>
            <person name="Beno S.M."/>
        </authorList>
    </citation>
    <scope>NUCLEOTIDE SEQUENCE [LARGE SCALE GENOMIC DNA]</scope>
    <source>
        <strain evidence="1 2">FSL H7-0604</strain>
    </source>
</reference>